<evidence type="ECO:0000313" key="2">
    <source>
        <dbReference type="EMBL" id="MFD2160780.1"/>
    </source>
</evidence>
<dbReference type="InterPro" id="IPR039437">
    <property type="entry name" value="FrzH/put_lumazine-bd"/>
</dbReference>
<dbReference type="SUPFAM" id="SSF54427">
    <property type="entry name" value="NTF2-like"/>
    <property type="match status" value="1"/>
</dbReference>
<dbReference type="RefSeq" id="WP_255902033.1">
    <property type="nucleotide sequence ID" value="NZ_JAFMZO010000002.1"/>
</dbReference>
<reference evidence="3" key="1">
    <citation type="journal article" date="2019" name="Int. J. Syst. Evol. Microbiol.">
        <title>The Global Catalogue of Microorganisms (GCM) 10K type strain sequencing project: providing services to taxonomists for standard genome sequencing and annotation.</title>
        <authorList>
            <consortium name="The Broad Institute Genomics Platform"/>
            <consortium name="The Broad Institute Genome Sequencing Center for Infectious Disease"/>
            <person name="Wu L."/>
            <person name="Ma J."/>
        </authorList>
    </citation>
    <scope>NUCLEOTIDE SEQUENCE [LARGE SCALE GENOMIC DNA]</scope>
    <source>
        <strain evidence="3">KCTC 42217</strain>
    </source>
</reference>
<feature type="chain" id="PRO_5046597708" evidence="1">
    <location>
        <begin position="22"/>
        <end position="141"/>
    </location>
</feature>
<comment type="caution">
    <text evidence="2">The sequence shown here is derived from an EMBL/GenBank/DDBJ whole genome shotgun (WGS) entry which is preliminary data.</text>
</comment>
<dbReference type="Proteomes" id="UP001597387">
    <property type="component" value="Unassembled WGS sequence"/>
</dbReference>
<evidence type="ECO:0000256" key="1">
    <source>
        <dbReference type="SAM" id="SignalP"/>
    </source>
</evidence>
<dbReference type="EMBL" id="JBHUHZ010000001">
    <property type="protein sequence ID" value="MFD2160780.1"/>
    <property type="molecule type" value="Genomic_DNA"/>
</dbReference>
<proteinExistence type="predicted"/>
<keyword evidence="3" id="KW-1185">Reference proteome</keyword>
<keyword evidence="1" id="KW-0732">Signal</keyword>
<name>A0ABW4ZGG6_9SPHI</name>
<organism evidence="2 3">
    <name type="scientific">Paradesertivirga mongoliensis</name>
    <dbReference type="NCBI Taxonomy" id="2100740"/>
    <lineage>
        <taxon>Bacteria</taxon>
        <taxon>Pseudomonadati</taxon>
        <taxon>Bacteroidota</taxon>
        <taxon>Sphingobacteriia</taxon>
        <taxon>Sphingobacteriales</taxon>
        <taxon>Sphingobacteriaceae</taxon>
        <taxon>Paradesertivirga</taxon>
    </lineage>
</organism>
<dbReference type="Gene3D" id="3.10.450.50">
    <property type="match status" value="1"/>
</dbReference>
<dbReference type="InterPro" id="IPR032710">
    <property type="entry name" value="NTF2-like_dom_sf"/>
</dbReference>
<feature type="signal peptide" evidence="1">
    <location>
        <begin position="1"/>
        <end position="21"/>
    </location>
</feature>
<protein>
    <submittedName>
        <fullName evidence="2">Nuclear transport factor 2 family protein</fullName>
    </submittedName>
</protein>
<dbReference type="Pfam" id="PF12893">
    <property type="entry name" value="Lumazine_bd_2"/>
    <property type="match status" value="1"/>
</dbReference>
<evidence type="ECO:0000313" key="3">
    <source>
        <dbReference type="Proteomes" id="UP001597387"/>
    </source>
</evidence>
<sequence>MKTIQTLLAATFMVLSLNSFATEDPKSQKLGMDYALKTYIDAIASGKVKGFAEILDSDVKFTVTRGEKIINYSKSEMLSSLKNSENISQNCQTDHTIVEQSATQAIIKVTMKYDAFSRINYVTMAQTSKGWKITNVSSVFI</sequence>
<accession>A0ABW4ZGG6</accession>
<gene>
    <name evidence="2" type="ORF">ACFSJU_00100</name>
</gene>